<dbReference type="EMBL" id="CP013234">
    <property type="protein sequence ID" value="AMP07820.1"/>
    <property type="molecule type" value="Genomic_DNA"/>
</dbReference>
<evidence type="ECO:0000256" key="2">
    <source>
        <dbReference type="PIRSR" id="PIRSR640198-1"/>
    </source>
</evidence>
<dbReference type="PANTHER" id="PTHR13504">
    <property type="entry name" value="FIDO DOMAIN-CONTAINING PROTEIN DDB_G0283145"/>
    <property type="match status" value="1"/>
</dbReference>
<feature type="binding site" evidence="1">
    <location>
        <position position="219"/>
    </location>
    <ligand>
        <name>ATP</name>
        <dbReference type="ChEBI" id="CHEBI:30616"/>
    </ligand>
</feature>
<feature type="binding site" evidence="1">
    <location>
        <begin position="182"/>
        <end position="188"/>
    </location>
    <ligand>
        <name>ATP</name>
        <dbReference type="ChEBI" id="CHEBI:30616"/>
    </ligand>
</feature>
<dbReference type="InterPro" id="IPR048770">
    <property type="entry name" value="SoFic-like_C"/>
</dbReference>
<feature type="binding site" evidence="1">
    <location>
        <position position="51"/>
    </location>
    <ligand>
        <name>ATP</name>
        <dbReference type="ChEBI" id="CHEBI:30616"/>
    </ligand>
</feature>
<dbReference type="Pfam" id="PF21248">
    <property type="entry name" value="SoFic-like_C"/>
    <property type="match status" value="1"/>
</dbReference>
<evidence type="ECO:0000256" key="3">
    <source>
        <dbReference type="PIRSR" id="PIRSR640198-2"/>
    </source>
</evidence>
<sequence length="355" mass="40144">MDLETKPVLKRCLAARVALAELKQAAELIPNQTMLVNIIPLLESKDSSAIEGIVTTTDLIFKHAQGSDVHVDGATKEALRYRTALRTGFHSLQERPLCTATAIEICRILKGADMNIRRLPGTQLANDQSGEVIYTPPVGEATLRSLLGNWEKFLHSEVDLDPLVRMAVGHYQFEAIHPFADGNGRTGRVLNILFLIHEELLSLPILYLSRYITANKADYYRLLLGVTREGAWEPWIMYMLQAVEETSKWTTAKISAIRDLAEVTVDYVKEQLPKIYTRELVDVIFEQPYCRIANLVDKKIAQRQAASRYLKDLVTIGVLREIEVGKEKIFIHPKLMRLLTQDNNIIVPYIARPAN</sequence>
<dbReference type="GO" id="GO:0005524">
    <property type="term" value="F:ATP binding"/>
    <property type="evidence" value="ECO:0007669"/>
    <property type="project" value="UniProtKB-KW"/>
</dbReference>
<dbReference type="NCBIfam" id="NF046030">
    <property type="entry name" value="ProtAdlyltaseSoFic"/>
    <property type="match status" value="1"/>
</dbReference>
<dbReference type="SUPFAM" id="SSF140931">
    <property type="entry name" value="Fic-like"/>
    <property type="match status" value="1"/>
</dbReference>
<dbReference type="PROSITE" id="PS51459">
    <property type="entry name" value="FIDO"/>
    <property type="match status" value="1"/>
</dbReference>
<evidence type="ECO:0000313" key="6">
    <source>
        <dbReference type="Proteomes" id="UP000074561"/>
    </source>
</evidence>
<feature type="active site" evidence="2">
    <location>
        <position position="177"/>
    </location>
</feature>
<dbReference type="KEGG" id="cpra:CPter91_5537"/>
<dbReference type="AlphaFoldDB" id="A0A127QCR0"/>
<dbReference type="PATRIC" id="fig|279113.9.peg.5494"/>
<evidence type="ECO:0000259" key="4">
    <source>
        <dbReference type="PROSITE" id="PS51459"/>
    </source>
</evidence>
<dbReference type="Proteomes" id="UP000074561">
    <property type="component" value="Chromosome"/>
</dbReference>
<name>A0A127QCR0_9BURK</name>
<dbReference type="InterPro" id="IPR036597">
    <property type="entry name" value="Fido-like_dom_sf"/>
</dbReference>
<dbReference type="PANTHER" id="PTHR13504:SF35">
    <property type="entry name" value="PROTEIN ADENYLYLTRANSFERASE SOFIC"/>
    <property type="match status" value="1"/>
</dbReference>
<dbReference type="PIRSF" id="PIRSF038925">
    <property type="entry name" value="AMP-prot_trans"/>
    <property type="match status" value="1"/>
</dbReference>
<keyword evidence="1" id="KW-0547">Nucleotide-binding</keyword>
<dbReference type="STRING" id="279113.CPter91_5537"/>
<feature type="binding site" evidence="1">
    <location>
        <position position="177"/>
    </location>
    <ligand>
        <name>ATP</name>
        <dbReference type="ChEBI" id="CHEBI:30616"/>
    </ligand>
</feature>
<evidence type="ECO:0000256" key="1">
    <source>
        <dbReference type="PIRSR" id="PIRSR038925-1"/>
    </source>
</evidence>
<dbReference type="InterPro" id="IPR026287">
    <property type="entry name" value="SoFic-like"/>
</dbReference>
<proteinExistence type="predicted"/>
<accession>A0A127QCR0</accession>
<dbReference type="InterPro" id="IPR040198">
    <property type="entry name" value="Fido_containing"/>
</dbReference>
<reference evidence="5 6" key="1">
    <citation type="submission" date="2015-11" db="EMBL/GenBank/DDBJ databases">
        <title>Exploring the genomic traits of fungus-feeding bacterial genus Collimonas.</title>
        <authorList>
            <person name="Song C."/>
            <person name="Schmidt R."/>
            <person name="de Jager V."/>
            <person name="Krzyzanowska D."/>
            <person name="Jongedijk E."/>
            <person name="Cankar K."/>
            <person name="Beekwilder J."/>
            <person name="van Veen A."/>
            <person name="de Boer W."/>
            <person name="van Veen J.A."/>
            <person name="Garbeva P."/>
        </authorList>
    </citation>
    <scope>NUCLEOTIDE SEQUENCE [LARGE SCALE GENOMIC DNA]</scope>
    <source>
        <strain evidence="5 6">Ter91</strain>
    </source>
</reference>
<dbReference type="Gene3D" id="1.10.3290.10">
    <property type="entry name" value="Fido-like domain"/>
    <property type="match status" value="1"/>
</dbReference>
<gene>
    <name evidence="5" type="ORF">CPter91_5537</name>
</gene>
<feature type="binding site" evidence="3">
    <location>
        <begin position="181"/>
        <end position="188"/>
    </location>
    <ligand>
        <name>ATP</name>
        <dbReference type="ChEBI" id="CHEBI:30616"/>
    </ligand>
</feature>
<protein>
    <recommendedName>
        <fullName evidence="4">Fido domain-containing protein</fullName>
    </recommendedName>
</protein>
<feature type="domain" description="Fido" evidence="4">
    <location>
        <begin position="97"/>
        <end position="241"/>
    </location>
</feature>
<keyword evidence="1" id="KW-0067">ATP-binding</keyword>
<organism evidence="5 6">
    <name type="scientific">Collimonas pratensis</name>
    <dbReference type="NCBI Taxonomy" id="279113"/>
    <lineage>
        <taxon>Bacteria</taxon>
        <taxon>Pseudomonadati</taxon>
        <taxon>Pseudomonadota</taxon>
        <taxon>Betaproteobacteria</taxon>
        <taxon>Burkholderiales</taxon>
        <taxon>Oxalobacteraceae</taxon>
        <taxon>Collimonas</taxon>
    </lineage>
</organism>
<evidence type="ECO:0000313" key="5">
    <source>
        <dbReference type="EMBL" id="AMP07820.1"/>
    </source>
</evidence>
<dbReference type="Pfam" id="PF02661">
    <property type="entry name" value="Fic"/>
    <property type="match status" value="1"/>
</dbReference>
<dbReference type="Pfam" id="PF13784">
    <property type="entry name" value="Fic_N"/>
    <property type="match status" value="1"/>
</dbReference>
<dbReference type="InterPro" id="IPR003812">
    <property type="entry name" value="Fido"/>
</dbReference>
<feature type="binding site" evidence="3">
    <location>
        <begin position="219"/>
        <end position="220"/>
    </location>
    <ligand>
        <name>ATP</name>
        <dbReference type="ChEBI" id="CHEBI:30616"/>
    </ligand>
</feature>
<dbReference type="InterPro" id="IPR025758">
    <property type="entry name" value="Fic/DOC_N"/>
</dbReference>